<dbReference type="PANTHER" id="PTHR33514:SF13">
    <property type="entry name" value="PROTEIN ABCI12, CHLOROPLASTIC"/>
    <property type="match status" value="1"/>
</dbReference>
<proteinExistence type="predicted"/>
<dbReference type="PANTHER" id="PTHR33514">
    <property type="entry name" value="PROTEIN ABCI12, CHLOROPLASTIC"/>
    <property type="match status" value="1"/>
</dbReference>
<feature type="transmembrane region" description="Helical" evidence="5">
    <location>
        <begin position="242"/>
        <end position="262"/>
    </location>
</feature>
<evidence type="ECO:0000256" key="4">
    <source>
        <dbReference type="ARBA" id="ARBA00023136"/>
    </source>
</evidence>
<evidence type="ECO:0000256" key="5">
    <source>
        <dbReference type="SAM" id="Phobius"/>
    </source>
</evidence>
<feature type="transmembrane region" description="Helical" evidence="5">
    <location>
        <begin position="32"/>
        <end position="61"/>
    </location>
</feature>
<accession>A0A1Y3XWE6</accession>
<evidence type="ECO:0000313" key="7">
    <source>
        <dbReference type="Proteomes" id="UP000195781"/>
    </source>
</evidence>
<evidence type="ECO:0000313" key="6">
    <source>
        <dbReference type="EMBL" id="OUN87577.1"/>
    </source>
</evidence>
<dbReference type="InterPro" id="IPR003339">
    <property type="entry name" value="ABC/ECF_trnsptr_transmembrane"/>
</dbReference>
<dbReference type="CDD" id="cd16914">
    <property type="entry name" value="EcfT"/>
    <property type="match status" value="1"/>
</dbReference>
<evidence type="ECO:0000256" key="2">
    <source>
        <dbReference type="ARBA" id="ARBA00022692"/>
    </source>
</evidence>
<organism evidence="6 7">
    <name type="scientific">[Collinsella] massiliensis</name>
    <dbReference type="NCBI Taxonomy" id="1232426"/>
    <lineage>
        <taxon>Bacteria</taxon>
        <taxon>Bacillati</taxon>
        <taxon>Actinomycetota</taxon>
        <taxon>Coriobacteriia</taxon>
        <taxon>Coriobacteriales</taxon>
        <taxon>Coriobacteriaceae</taxon>
        <taxon>Enorma</taxon>
    </lineage>
</organism>
<evidence type="ECO:0000256" key="1">
    <source>
        <dbReference type="ARBA" id="ARBA00004141"/>
    </source>
</evidence>
<sequence>MSARISIGRYYSAASPIHALDPRVKIAATIGFMVSCLIVTNALELVLAGAFVLAAVALARVPVSRLLAQLKPVMFFLVVTSLFNLLFVGTGTELVALGVLRITTGGVQAAALYTLRFLFLLLMGSLLMLTTQPMALTDAAERLLAPLARLGVPVSEGMLVLSIALRFVPILGEDARAIANAQIARGAKLEGARFRDRIHAFIPLAVPLFSAAVRHADRLACAMEARCYTGGAGRTHYHELRLAPRDAVAIAVFALYLVVLIAL</sequence>
<gene>
    <name evidence="6" type="ORF">B5G02_07460</name>
</gene>
<keyword evidence="2 5" id="KW-0812">Transmembrane</keyword>
<dbReference type="EMBL" id="NFIE01000016">
    <property type="protein sequence ID" value="OUN87577.1"/>
    <property type="molecule type" value="Genomic_DNA"/>
</dbReference>
<comment type="caution">
    <text evidence="6">The sequence shown here is derived from an EMBL/GenBank/DDBJ whole genome shotgun (WGS) entry which is preliminary data.</text>
</comment>
<dbReference type="RefSeq" id="WP_094335781.1">
    <property type="nucleotide sequence ID" value="NZ_NFIE01000016.1"/>
</dbReference>
<dbReference type="Pfam" id="PF02361">
    <property type="entry name" value="CbiQ"/>
    <property type="match status" value="1"/>
</dbReference>
<keyword evidence="7" id="KW-1185">Reference proteome</keyword>
<keyword evidence="3 5" id="KW-1133">Transmembrane helix</keyword>
<name>A0A1Y3XWE6_9ACTN</name>
<comment type="subcellular location">
    <subcellularLocation>
        <location evidence="1">Membrane</location>
        <topology evidence="1">Multi-pass membrane protein</topology>
    </subcellularLocation>
</comment>
<dbReference type="Proteomes" id="UP000195781">
    <property type="component" value="Unassembled WGS sequence"/>
</dbReference>
<dbReference type="GO" id="GO:0005886">
    <property type="term" value="C:plasma membrane"/>
    <property type="evidence" value="ECO:0007669"/>
    <property type="project" value="TreeGrafter"/>
</dbReference>
<reference evidence="7" key="1">
    <citation type="submission" date="2017-04" db="EMBL/GenBank/DDBJ databases">
        <title>Function of individual gut microbiota members based on whole genome sequencing of pure cultures obtained from chicken caecum.</title>
        <authorList>
            <person name="Medvecky M."/>
            <person name="Cejkova D."/>
            <person name="Polansky O."/>
            <person name="Karasova D."/>
            <person name="Kubasova T."/>
            <person name="Cizek A."/>
            <person name="Rychlik I."/>
        </authorList>
    </citation>
    <scope>NUCLEOTIDE SEQUENCE [LARGE SCALE GENOMIC DNA]</scope>
    <source>
        <strain evidence="7">An5</strain>
    </source>
</reference>
<evidence type="ECO:0000256" key="3">
    <source>
        <dbReference type="ARBA" id="ARBA00022989"/>
    </source>
</evidence>
<feature type="transmembrane region" description="Helical" evidence="5">
    <location>
        <begin position="150"/>
        <end position="168"/>
    </location>
</feature>
<dbReference type="AlphaFoldDB" id="A0A1Y3XWE6"/>
<feature type="transmembrane region" description="Helical" evidence="5">
    <location>
        <begin position="112"/>
        <end position="130"/>
    </location>
</feature>
<protein>
    <submittedName>
        <fullName evidence="6">Cobalt transporter</fullName>
    </submittedName>
</protein>
<feature type="transmembrane region" description="Helical" evidence="5">
    <location>
        <begin position="73"/>
        <end position="100"/>
    </location>
</feature>
<keyword evidence="4 5" id="KW-0472">Membrane</keyword>
<dbReference type="OrthoDB" id="92887at2"/>